<name>A0A1A9VFZ8_GLOAU</name>
<protein>
    <submittedName>
        <fullName evidence="1">Uncharacterized protein</fullName>
    </submittedName>
</protein>
<dbReference type="VEuPathDB" id="VectorBase:GAUT035995"/>
<dbReference type="AlphaFoldDB" id="A0A1A9VFZ8"/>
<evidence type="ECO:0000313" key="2">
    <source>
        <dbReference type="Proteomes" id="UP000078200"/>
    </source>
</evidence>
<reference evidence="1" key="1">
    <citation type="submission" date="2020-05" db="UniProtKB">
        <authorList>
            <consortium name="EnsemblMetazoa"/>
        </authorList>
    </citation>
    <scope>IDENTIFICATION</scope>
    <source>
        <strain evidence="1">TTRI</strain>
    </source>
</reference>
<evidence type="ECO:0000313" key="1">
    <source>
        <dbReference type="EnsemblMetazoa" id="GAUT035995-PA"/>
    </source>
</evidence>
<proteinExistence type="predicted"/>
<organism evidence="1 2">
    <name type="scientific">Glossina austeni</name>
    <name type="common">Savannah tsetse fly</name>
    <dbReference type="NCBI Taxonomy" id="7395"/>
    <lineage>
        <taxon>Eukaryota</taxon>
        <taxon>Metazoa</taxon>
        <taxon>Ecdysozoa</taxon>
        <taxon>Arthropoda</taxon>
        <taxon>Hexapoda</taxon>
        <taxon>Insecta</taxon>
        <taxon>Pterygota</taxon>
        <taxon>Neoptera</taxon>
        <taxon>Endopterygota</taxon>
        <taxon>Diptera</taxon>
        <taxon>Brachycera</taxon>
        <taxon>Muscomorpha</taxon>
        <taxon>Hippoboscoidea</taxon>
        <taxon>Glossinidae</taxon>
        <taxon>Glossina</taxon>
    </lineage>
</organism>
<dbReference type="EnsemblMetazoa" id="GAUT035995-RA">
    <property type="protein sequence ID" value="GAUT035995-PA"/>
    <property type="gene ID" value="GAUT035995"/>
</dbReference>
<sequence>MYLKNAGDDDNVDDCVCICVEDDDEVGVKQLPFNKDFLRKCFVNIVLNVMEAGNDKNRCVCRNHMFLGNSFISSRQKTDDNDNKNNNNTLTVHKCKLTKVYIRQA</sequence>
<dbReference type="Proteomes" id="UP000078200">
    <property type="component" value="Unassembled WGS sequence"/>
</dbReference>
<keyword evidence="2" id="KW-1185">Reference proteome</keyword>
<accession>A0A1A9VFZ8</accession>